<dbReference type="Gene3D" id="3.40.50.300">
    <property type="entry name" value="P-loop containing nucleotide triphosphate hydrolases"/>
    <property type="match status" value="1"/>
</dbReference>
<dbReference type="GO" id="GO:0003677">
    <property type="term" value="F:DNA binding"/>
    <property type="evidence" value="ECO:0007669"/>
    <property type="project" value="UniProtKB-KW"/>
</dbReference>
<dbReference type="InterPro" id="IPR007693">
    <property type="entry name" value="DNA_helicase_DnaB-like_N"/>
</dbReference>
<dbReference type="InterPro" id="IPR003593">
    <property type="entry name" value="AAA+_ATPase"/>
</dbReference>
<evidence type="ECO:0000256" key="2">
    <source>
        <dbReference type="ARBA" id="ARBA00022515"/>
    </source>
</evidence>
<evidence type="ECO:0000259" key="12">
    <source>
        <dbReference type="PROSITE" id="PS51199"/>
    </source>
</evidence>
<proteinExistence type="inferred from homology"/>
<dbReference type="EMBL" id="MT142492">
    <property type="protein sequence ID" value="QJA82615.1"/>
    <property type="molecule type" value="Genomic_DNA"/>
</dbReference>
<dbReference type="SUPFAM" id="SSF52540">
    <property type="entry name" value="P-loop containing nucleoside triphosphate hydrolases"/>
    <property type="match status" value="1"/>
</dbReference>
<evidence type="ECO:0000256" key="10">
    <source>
        <dbReference type="ARBA" id="ARBA00044969"/>
    </source>
</evidence>
<keyword evidence="5" id="KW-0378">Hydrolase</keyword>
<comment type="similarity">
    <text evidence="1">Belongs to the helicase family. DnaB subfamily.</text>
</comment>
<protein>
    <recommendedName>
        <fullName evidence="10">DNA 5'-3' helicase</fullName>
        <ecNumber evidence="10">5.6.2.3</ecNumber>
    </recommendedName>
</protein>
<evidence type="ECO:0000256" key="3">
    <source>
        <dbReference type="ARBA" id="ARBA00022705"/>
    </source>
</evidence>
<comment type="catalytic activity">
    <reaction evidence="11">
        <text>ATP + H2O = ADP + phosphate + H(+)</text>
        <dbReference type="Rhea" id="RHEA:13065"/>
        <dbReference type="ChEBI" id="CHEBI:15377"/>
        <dbReference type="ChEBI" id="CHEBI:15378"/>
        <dbReference type="ChEBI" id="CHEBI:30616"/>
        <dbReference type="ChEBI" id="CHEBI:43474"/>
        <dbReference type="ChEBI" id="CHEBI:456216"/>
        <dbReference type="EC" id="5.6.2.3"/>
    </reaction>
</comment>
<keyword evidence="7" id="KW-0067">ATP-binding</keyword>
<dbReference type="PANTHER" id="PTHR30153">
    <property type="entry name" value="REPLICATIVE DNA HELICASE DNAB"/>
    <property type="match status" value="1"/>
</dbReference>
<dbReference type="EC" id="5.6.2.3" evidence="10"/>
<dbReference type="AlphaFoldDB" id="A0A6M3KMJ3"/>
<dbReference type="InterPro" id="IPR016136">
    <property type="entry name" value="DNA_helicase_N/primase_C"/>
</dbReference>
<dbReference type="GO" id="GO:0016787">
    <property type="term" value="F:hydrolase activity"/>
    <property type="evidence" value="ECO:0007669"/>
    <property type="project" value="UniProtKB-KW"/>
</dbReference>
<dbReference type="SUPFAM" id="SSF48024">
    <property type="entry name" value="N-terminal domain of DnaB helicase"/>
    <property type="match status" value="1"/>
</dbReference>
<dbReference type="InterPro" id="IPR007694">
    <property type="entry name" value="DNA_helicase_DnaB-like_C"/>
</dbReference>
<reference evidence="13" key="1">
    <citation type="submission" date="2020-03" db="EMBL/GenBank/DDBJ databases">
        <title>The deep terrestrial virosphere.</title>
        <authorList>
            <person name="Holmfeldt K."/>
            <person name="Nilsson E."/>
            <person name="Simone D."/>
            <person name="Lopez-Fernandez M."/>
            <person name="Wu X."/>
            <person name="de Brujin I."/>
            <person name="Lundin D."/>
            <person name="Andersson A."/>
            <person name="Bertilsson S."/>
            <person name="Dopson M."/>
        </authorList>
    </citation>
    <scope>NUCLEOTIDE SEQUENCE</scope>
    <source>
        <strain evidence="13">MM415A00385</strain>
    </source>
</reference>
<keyword evidence="4" id="KW-0547">Nucleotide-binding</keyword>
<feature type="domain" description="SF4 helicase" evidence="12">
    <location>
        <begin position="172"/>
        <end position="437"/>
    </location>
</feature>
<dbReference type="InterPro" id="IPR036185">
    <property type="entry name" value="DNA_heli_DnaB-like_N_sf"/>
</dbReference>
<evidence type="ECO:0000256" key="7">
    <source>
        <dbReference type="ARBA" id="ARBA00022840"/>
    </source>
</evidence>
<dbReference type="InterPro" id="IPR027417">
    <property type="entry name" value="P-loop_NTPase"/>
</dbReference>
<dbReference type="GO" id="GO:0005524">
    <property type="term" value="F:ATP binding"/>
    <property type="evidence" value="ECO:0007669"/>
    <property type="project" value="UniProtKB-KW"/>
</dbReference>
<evidence type="ECO:0000256" key="11">
    <source>
        <dbReference type="ARBA" id="ARBA00048954"/>
    </source>
</evidence>
<dbReference type="GO" id="GO:0006269">
    <property type="term" value="P:DNA replication, synthesis of primer"/>
    <property type="evidence" value="ECO:0007669"/>
    <property type="project" value="UniProtKB-KW"/>
</dbReference>
<keyword evidence="9" id="KW-0413">Isomerase</keyword>
<evidence type="ECO:0000256" key="8">
    <source>
        <dbReference type="ARBA" id="ARBA00023125"/>
    </source>
</evidence>
<organism evidence="13">
    <name type="scientific">viral metagenome</name>
    <dbReference type="NCBI Taxonomy" id="1070528"/>
    <lineage>
        <taxon>unclassified sequences</taxon>
        <taxon>metagenomes</taxon>
        <taxon>organismal metagenomes</taxon>
    </lineage>
</organism>
<keyword evidence="6 13" id="KW-0347">Helicase</keyword>
<accession>A0A6M3KMJ3</accession>
<dbReference type="Pfam" id="PF03796">
    <property type="entry name" value="DnaB_C"/>
    <property type="match status" value="1"/>
</dbReference>
<gene>
    <name evidence="13" type="ORF">MM415A00385_0005</name>
</gene>
<dbReference type="PANTHER" id="PTHR30153:SF2">
    <property type="entry name" value="REPLICATIVE DNA HELICASE"/>
    <property type="match status" value="1"/>
</dbReference>
<evidence type="ECO:0000256" key="9">
    <source>
        <dbReference type="ARBA" id="ARBA00023235"/>
    </source>
</evidence>
<dbReference type="GO" id="GO:0043139">
    <property type="term" value="F:5'-3' DNA helicase activity"/>
    <property type="evidence" value="ECO:0007669"/>
    <property type="project" value="UniProtKB-EC"/>
</dbReference>
<keyword evidence="3" id="KW-0235">DNA replication</keyword>
<dbReference type="SMART" id="SM00382">
    <property type="entry name" value="AAA"/>
    <property type="match status" value="1"/>
</dbReference>
<dbReference type="PROSITE" id="PS51199">
    <property type="entry name" value="SF4_HELICASE"/>
    <property type="match status" value="1"/>
</dbReference>
<dbReference type="Gene3D" id="1.10.860.10">
    <property type="entry name" value="DNAb Helicase, Chain A"/>
    <property type="match status" value="1"/>
</dbReference>
<name>A0A6M3KMJ3_9ZZZZ</name>
<evidence type="ECO:0000256" key="1">
    <source>
        <dbReference type="ARBA" id="ARBA00008428"/>
    </source>
</evidence>
<evidence type="ECO:0000256" key="4">
    <source>
        <dbReference type="ARBA" id="ARBA00022741"/>
    </source>
</evidence>
<dbReference type="Pfam" id="PF00772">
    <property type="entry name" value="DnaB"/>
    <property type="match status" value="1"/>
</dbReference>
<keyword evidence="2" id="KW-0639">Primosome</keyword>
<evidence type="ECO:0000313" key="13">
    <source>
        <dbReference type="EMBL" id="QJA82615.1"/>
    </source>
</evidence>
<sequence>MNDRELPRDLDSEEAVVASLLIDGELTKSVRLEPSDFFYEQNQLIFKAMLSLKEKGEKVNQLTVAQRLHAQGKLETIGGASHLSHLISICPTSLDCDSYAEIVRRLSTSRNLITASEKIASLGYEASPDTAETLSKADSILLKLRQKAGGSFLITPENRGEILLDRYTAIYDNEKKIAVATRLADLDKFLGGGLFPTETTILSARTSVGKSTMVRFIANNIAEDRNVLFVSTEMSEGGLSDRDLAGVMGKPISYVRAGHFSFDEYCDIVAMIPYIGERKLYSMDNTWGGRIDTASVYQTGYELANRVGLSLIVIDHINKLSDVYGHNEDERTGYIMRQLTQMAGSLNVPLLGVAHMNRAAEGRENKRPVLSDLRNSGNIENDADNVIFLYRENYYDKQSTSKEVEVIIAKQRQGGVGTVNVIFDDIHHTYFGVTKDGQEERLI</sequence>
<evidence type="ECO:0000256" key="6">
    <source>
        <dbReference type="ARBA" id="ARBA00022806"/>
    </source>
</evidence>
<evidence type="ECO:0000256" key="5">
    <source>
        <dbReference type="ARBA" id="ARBA00022801"/>
    </source>
</evidence>
<keyword evidence="8" id="KW-0238">DNA-binding</keyword>
<dbReference type="GO" id="GO:0005829">
    <property type="term" value="C:cytosol"/>
    <property type="evidence" value="ECO:0007669"/>
    <property type="project" value="TreeGrafter"/>
</dbReference>
<dbReference type="GO" id="GO:1990077">
    <property type="term" value="C:primosome complex"/>
    <property type="evidence" value="ECO:0007669"/>
    <property type="project" value="UniProtKB-KW"/>
</dbReference>